<evidence type="ECO:0000313" key="1">
    <source>
        <dbReference type="EMBL" id="PSK38525.1"/>
    </source>
</evidence>
<dbReference type="VEuPathDB" id="FungiDB:C7M61_002458"/>
<dbReference type="STRING" id="418784.A0A2P7YRD2"/>
<accession>A0A2P7YRD2</accession>
<dbReference type="Proteomes" id="UP000241107">
    <property type="component" value="Unassembled WGS sequence"/>
</dbReference>
<dbReference type="Gene3D" id="3.40.50.300">
    <property type="entry name" value="P-loop containing nucleotide triphosphate hydrolases"/>
    <property type="match status" value="2"/>
</dbReference>
<comment type="caution">
    <text evidence="1">The sequence shown here is derived from an EMBL/GenBank/DDBJ whole genome shotgun (WGS) entry which is preliminary data.</text>
</comment>
<evidence type="ECO:0000313" key="2">
    <source>
        <dbReference type="Proteomes" id="UP000241107"/>
    </source>
</evidence>
<dbReference type="GeneID" id="36565847"/>
<dbReference type="AlphaFoldDB" id="A0A2P7YRD2"/>
<keyword evidence="2" id="KW-1185">Reference proteome</keyword>
<dbReference type="SUPFAM" id="SSF52540">
    <property type="entry name" value="P-loop containing nucleoside triphosphate hydrolases"/>
    <property type="match status" value="1"/>
</dbReference>
<sequence length="174" mass="19669">MVAVLGSCGVSSNVLPQDGYHFYREQLARFNDPEEAFRRRGAPYTFDGARFVDAVRRVRNGEKVLAPLFDHAKKDPVEDDICIEPLAQVVFIEGNYVGLKDEPWVQLADLVDELWVVRTAPETVRERIVRRHLAAGIAKNHEEAVARADGSDWQNALYVMENTREADATVLMDN</sequence>
<dbReference type="InterPro" id="IPR027417">
    <property type="entry name" value="P-loop_NTPase"/>
</dbReference>
<protein>
    <recommendedName>
        <fullName evidence="3">Phosphoribulokinase/uridine kinase domain-containing protein</fullName>
    </recommendedName>
</protein>
<proteinExistence type="predicted"/>
<organism evidence="1 2">
    <name type="scientific">Candidozyma pseudohaemuli</name>
    <dbReference type="NCBI Taxonomy" id="418784"/>
    <lineage>
        <taxon>Eukaryota</taxon>
        <taxon>Fungi</taxon>
        <taxon>Dikarya</taxon>
        <taxon>Ascomycota</taxon>
        <taxon>Saccharomycotina</taxon>
        <taxon>Pichiomycetes</taxon>
        <taxon>Metschnikowiaceae</taxon>
        <taxon>Candidozyma</taxon>
    </lineage>
</organism>
<reference evidence="1 2" key="1">
    <citation type="submission" date="2018-03" db="EMBL/GenBank/DDBJ databases">
        <title>Candida pseudohaemulonii genome assembly and annotation.</title>
        <authorList>
            <person name="Munoz J.F."/>
            <person name="Gade L.G."/>
            <person name="Chow N.A."/>
            <person name="Litvintseva A.P."/>
            <person name="Loparev V.N."/>
            <person name="Cuomo C.A."/>
        </authorList>
    </citation>
    <scope>NUCLEOTIDE SEQUENCE [LARGE SCALE GENOMIC DNA]</scope>
    <source>
        <strain evidence="1 2">B12108</strain>
    </source>
</reference>
<gene>
    <name evidence="1" type="ORF">C7M61_002458</name>
</gene>
<dbReference type="OrthoDB" id="6362633at2759"/>
<name>A0A2P7YRD2_9ASCO</name>
<dbReference type="EMBL" id="PYFQ01000005">
    <property type="protein sequence ID" value="PSK38525.1"/>
    <property type="molecule type" value="Genomic_DNA"/>
</dbReference>
<evidence type="ECO:0008006" key="3">
    <source>
        <dbReference type="Google" id="ProtNLM"/>
    </source>
</evidence>
<dbReference type="RefSeq" id="XP_024713757.1">
    <property type="nucleotide sequence ID" value="XM_024857831.1"/>
</dbReference>